<dbReference type="EMBL" id="JBGUAW010000010">
    <property type="protein sequence ID" value="MFA9462073.1"/>
    <property type="molecule type" value="Genomic_DNA"/>
</dbReference>
<sequence>MGFRKLCSCILASGGILAAVNGSRAAEPDPRLGIHIGLESFRWVEEDPANTSRNLLVERGERIAGSLSWDNLAREGEGQIHRLLGRAYHQEVVYDGETQDGRPVETETEYTGALVEGRIGQRLAVSGAPLGLDVLGGVGLEVWNRWIKDTRIDDGAVVSGYEETYGVLYLKGGLGVAELSAGAWFGRAEVGIKYPLEIREEIRELDASLRPEERTSLYAVAEIAHTVIQGRDLGVTLYYESYRFGLSPTTSSTIGPVRQPESDMDVLGVQVGLFF</sequence>
<name>A0ABV4TXL5_9GAMM</name>
<feature type="chain" id="PRO_5045847680" description="DUF481 domain-containing protein" evidence="1">
    <location>
        <begin position="19"/>
        <end position="275"/>
    </location>
</feature>
<protein>
    <recommendedName>
        <fullName evidence="4">DUF481 domain-containing protein</fullName>
    </recommendedName>
</protein>
<evidence type="ECO:0000313" key="3">
    <source>
        <dbReference type="Proteomes" id="UP001575181"/>
    </source>
</evidence>
<dbReference type="RefSeq" id="WP_373656859.1">
    <property type="nucleotide sequence ID" value="NZ_JBGUAW010000010.1"/>
</dbReference>
<comment type="caution">
    <text evidence="2">The sequence shown here is derived from an EMBL/GenBank/DDBJ whole genome shotgun (WGS) entry which is preliminary data.</text>
</comment>
<evidence type="ECO:0000313" key="2">
    <source>
        <dbReference type="EMBL" id="MFA9462073.1"/>
    </source>
</evidence>
<feature type="signal peptide" evidence="1">
    <location>
        <begin position="1"/>
        <end position="18"/>
    </location>
</feature>
<evidence type="ECO:0000256" key="1">
    <source>
        <dbReference type="SAM" id="SignalP"/>
    </source>
</evidence>
<keyword evidence="3" id="KW-1185">Reference proteome</keyword>
<dbReference type="Proteomes" id="UP001575181">
    <property type="component" value="Unassembled WGS sequence"/>
</dbReference>
<accession>A0ABV4TXL5</accession>
<reference evidence="2 3" key="1">
    <citation type="submission" date="2024-08" db="EMBL/GenBank/DDBJ databases">
        <title>Whole-genome sequencing of halo(alkali)philic microorganisms from hypersaline lakes.</title>
        <authorList>
            <person name="Sorokin D.Y."/>
            <person name="Merkel A.Y."/>
            <person name="Messina E."/>
            <person name="Yakimov M."/>
        </authorList>
    </citation>
    <scope>NUCLEOTIDE SEQUENCE [LARGE SCALE GENOMIC DNA]</scope>
    <source>
        <strain evidence="2 3">Cl-TMA</strain>
    </source>
</reference>
<keyword evidence="1" id="KW-0732">Signal</keyword>
<proteinExistence type="predicted"/>
<evidence type="ECO:0008006" key="4">
    <source>
        <dbReference type="Google" id="ProtNLM"/>
    </source>
</evidence>
<gene>
    <name evidence="2" type="ORF">ACERLL_14725</name>
</gene>
<organism evidence="2 3">
    <name type="scientific">Thiohalorhabdus methylotrophus</name>
    <dbReference type="NCBI Taxonomy" id="3242694"/>
    <lineage>
        <taxon>Bacteria</taxon>
        <taxon>Pseudomonadati</taxon>
        <taxon>Pseudomonadota</taxon>
        <taxon>Gammaproteobacteria</taxon>
        <taxon>Thiohalorhabdales</taxon>
        <taxon>Thiohalorhabdaceae</taxon>
        <taxon>Thiohalorhabdus</taxon>
    </lineage>
</organism>